<feature type="transmembrane region" description="Helical" evidence="1">
    <location>
        <begin position="36"/>
        <end position="57"/>
    </location>
</feature>
<protein>
    <submittedName>
        <fullName evidence="2">Transporter family-2 protein</fullName>
    </submittedName>
</protein>
<evidence type="ECO:0000256" key="1">
    <source>
        <dbReference type="SAM" id="Phobius"/>
    </source>
</evidence>
<evidence type="ECO:0000313" key="3">
    <source>
        <dbReference type="Proteomes" id="UP000183635"/>
    </source>
</evidence>
<dbReference type="Pfam" id="PF04657">
    <property type="entry name" value="DMT_YdcZ"/>
    <property type="match status" value="1"/>
</dbReference>
<proteinExistence type="predicted"/>
<dbReference type="InterPro" id="IPR006750">
    <property type="entry name" value="YdcZ"/>
</dbReference>
<feature type="transmembrane region" description="Helical" evidence="1">
    <location>
        <begin position="127"/>
        <end position="145"/>
    </location>
</feature>
<keyword evidence="1" id="KW-1133">Transmembrane helix</keyword>
<dbReference type="PANTHER" id="PTHR34821:SF2">
    <property type="entry name" value="INNER MEMBRANE PROTEIN YDCZ"/>
    <property type="match status" value="1"/>
</dbReference>
<keyword evidence="1" id="KW-0472">Membrane</keyword>
<organism evidence="2 3">
    <name type="scientific">Paracoccus aminovorans</name>
    <dbReference type="NCBI Taxonomy" id="34004"/>
    <lineage>
        <taxon>Bacteria</taxon>
        <taxon>Pseudomonadati</taxon>
        <taxon>Pseudomonadota</taxon>
        <taxon>Alphaproteobacteria</taxon>
        <taxon>Rhodobacterales</taxon>
        <taxon>Paracoccaceae</taxon>
        <taxon>Paracoccus</taxon>
    </lineage>
</organism>
<sequence>MQFPIMAAAMVTFAGVCIAVQAPINAALGRGLQSPLAAAAISFGVGFAILALAALGLGQGRAFLRAGSMEWWMWAGGMLGAFYVWTMVWTLPRLGALTALCALALGQILAAIVLDRTGAFGLPLREISLPRVLAALMVGGGLILSRF</sequence>
<keyword evidence="3" id="KW-1185">Reference proteome</keyword>
<dbReference type="RefSeq" id="WP_074968477.1">
    <property type="nucleotide sequence ID" value="NZ_CBCRYP010000006.1"/>
</dbReference>
<feature type="transmembrane region" description="Helical" evidence="1">
    <location>
        <begin position="69"/>
        <end position="88"/>
    </location>
</feature>
<dbReference type="PANTHER" id="PTHR34821">
    <property type="entry name" value="INNER MEMBRANE PROTEIN YDCZ"/>
    <property type="match status" value="1"/>
</dbReference>
<dbReference type="AlphaFoldDB" id="A0A1I3BCL1"/>
<gene>
    <name evidence="2" type="ORF">SAMN04488021_12113</name>
</gene>
<dbReference type="EMBL" id="FOPU01000021">
    <property type="protein sequence ID" value="SFH60024.1"/>
    <property type="molecule type" value="Genomic_DNA"/>
</dbReference>
<dbReference type="Proteomes" id="UP000183635">
    <property type="component" value="Unassembled WGS sequence"/>
</dbReference>
<keyword evidence="1" id="KW-0812">Transmembrane</keyword>
<accession>A0A1I3BCL1</accession>
<dbReference type="GO" id="GO:0005886">
    <property type="term" value="C:plasma membrane"/>
    <property type="evidence" value="ECO:0007669"/>
    <property type="project" value="TreeGrafter"/>
</dbReference>
<dbReference type="STRING" id="34004.SAMN04488021_12113"/>
<feature type="transmembrane region" description="Helical" evidence="1">
    <location>
        <begin position="94"/>
        <end position="115"/>
    </location>
</feature>
<dbReference type="OrthoDB" id="370053at2"/>
<name>A0A1I3BCL1_9RHOB</name>
<evidence type="ECO:0000313" key="2">
    <source>
        <dbReference type="EMBL" id="SFH60024.1"/>
    </source>
</evidence>
<reference evidence="2 3" key="1">
    <citation type="submission" date="2016-10" db="EMBL/GenBank/DDBJ databases">
        <authorList>
            <person name="de Groot N.N."/>
        </authorList>
    </citation>
    <scope>NUCLEOTIDE SEQUENCE [LARGE SCALE GENOMIC DNA]</scope>
    <source>
        <strain evidence="2 3">DSM 8537</strain>
    </source>
</reference>